<sequence>MSRIIFIVATLPMRDIGREFQRLRSSSIVFSRGIWFSRTRSNSLGEKFIPRYLMLPDCSDVVMMLILWSVFSVWIPLIFTFCRIFAASGSMKMINIEGESGKPCLVPLCRLKLCEIRSFVLTCAFGELYNVSIQFIKDGPNPNLCRTANRNFQFTLSNAFSASKETTIFFLIC</sequence>
<dbReference type="Ensembl" id="ENSPNAT00000067236.1">
    <property type="protein sequence ID" value="ENSPNAP00000042407.1"/>
    <property type="gene ID" value="ENSPNAG00000037718.1"/>
</dbReference>
<gene>
    <name evidence="2" type="primary">SMIM7</name>
</gene>
<keyword evidence="1" id="KW-0812">Transmembrane</keyword>
<protein>
    <submittedName>
        <fullName evidence="2">Uncharacterized protein</fullName>
    </submittedName>
</protein>
<evidence type="ECO:0000313" key="2">
    <source>
        <dbReference type="Ensembl" id="ENSPNAP00000042407.1"/>
    </source>
</evidence>
<feature type="transmembrane region" description="Helical" evidence="1">
    <location>
        <begin position="61"/>
        <end position="86"/>
    </location>
</feature>
<organism evidence="2 3">
    <name type="scientific">Pygocentrus nattereri</name>
    <name type="common">Red-bellied piranha</name>
    <dbReference type="NCBI Taxonomy" id="42514"/>
    <lineage>
        <taxon>Eukaryota</taxon>
        <taxon>Metazoa</taxon>
        <taxon>Chordata</taxon>
        <taxon>Craniata</taxon>
        <taxon>Vertebrata</taxon>
        <taxon>Euteleostomi</taxon>
        <taxon>Actinopterygii</taxon>
        <taxon>Neopterygii</taxon>
        <taxon>Teleostei</taxon>
        <taxon>Ostariophysi</taxon>
        <taxon>Characiformes</taxon>
        <taxon>Characoidei</taxon>
        <taxon>Pygocentrus</taxon>
    </lineage>
</organism>
<evidence type="ECO:0000256" key="1">
    <source>
        <dbReference type="SAM" id="Phobius"/>
    </source>
</evidence>
<keyword evidence="1" id="KW-0472">Membrane</keyword>
<accession>A0AAR2IWI6</accession>
<name>A0AAR2IWI6_PYGNA</name>
<dbReference type="AlphaFoldDB" id="A0AAR2IWI6"/>
<evidence type="ECO:0000313" key="3">
    <source>
        <dbReference type="Proteomes" id="UP001501920"/>
    </source>
</evidence>
<dbReference type="GeneTree" id="ENSGT01120000278174"/>
<keyword evidence="3" id="KW-1185">Reference proteome</keyword>
<reference evidence="2" key="3">
    <citation type="submission" date="2025-09" db="UniProtKB">
        <authorList>
            <consortium name="Ensembl"/>
        </authorList>
    </citation>
    <scope>IDENTIFICATION</scope>
</reference>
<dbReference type="Proteomes" id="UP001501920">
    <property type="component" value="Chromosome 19"/>
</dbReference>
<reference evidence="2" key="2">
    <citation type="submission" date="2025-08" db="UniProtKB">
        <authorList>
            <consortium name="Ensembl"/>
        </authorList>
    </citation>
    <scope>IDENTIFICATION</scope>
</reference>
<reference evidence="2 3" key="1">
    <citation type="submission" date="2020-10" db="EMBL/GenBank/DDBJ databases">
        <title>Pygocentrus nattereri (red-bellied piranha) genome, fPygNat1, primary haplotype.</title>
        <authorList>
            <person name="Myers G."/>
            <person name="Meyer A."/>
            <person name="Karagic N."/>
            <person name="Pippel M."/>
            <person name="Winkler S."/>
            <person name="Tracey A."/>
            <person name="Wood J."/>
            <person name="Formenti G."/>
            <person name="Howe K."/>
            <person name="Fedrigo O."/>
            <person name="Jarvis E.D."/>
        </authorList>
    </citation>
    <scope>NUCLEOTIDE SEQUENCE [LARGE SCALE GENOMIC DNA]</scope>
</reference>
<proteinExistence type="predicted"/>
<keyword evidence="1" id="KW-1133">Transmembrane helix</keyword>